<keyword evidence="4 6" id="KW-0808">Transferase</keyword>
<name>A0A1G2FY45_9BACT</name>
<dbReference type="GO" id="GO:0070475">
    <property type="term" value="P:rRNA base methylation"/>
    <property type="evidence" value="ECO:0007669"/>
    <property type="project" value="UniProtKB-UniRule"/>
</dbReference>
<keyword evidence="5 6" id="KW-0949">S-adenosyl-L-methionine</keyword>
<comment type="caution">
    <text evidence="7">The sequence shown here is derived from an EMBL/GenBank/DDBJ whole genome shotgun (WGS) entry which is preliminary data.</text>
</comment>
<dbReference type="Gene3D" id="3.40.50.150">
    <property type="entry name" value="Vaccinia Virus protein VP39"/>
    <property type="match status" value="1"/>
</dbReference>
<dbReference type="InterPro" id="IPR002903">
    <property type="entry name" value="RsmH"/>
</dbReference>
<sequence>MWLNVSVVQDELHTPVMQKEVIYFLDPKPNENFIDATIDGGGHARIILEKIKPNGKVLGIEQDESIIPFIPENDNLIIENNNYIHMKSIIKKYGIQPIKGILFDLGLSSFHVERSQRGFSFKKNEPLDMRFSKDIDMMAADIVNSSDYQTIKTILKTYGEEQFAPQIAKAICHARKKGNIQTTFDLVDIIKEAVPQWYKRKKIYFATKTFQALRIKVNKELENLRQGLQAACHVVGKGGRVVVISFHSLEHRIVKETFKEYEKNAFGKIITKHAKRPTRSEVMINARARSALLRVWERL</sequence>
<evidence type="ECO:0000256" key="6">
    <source>
        <dbReference type="HAMAP-Rule" id="MF_01007"/>
    </source>
</evidence>
<dbReference type="HAMAP" id="MF_01007">
    <property type="entry name" value="16SrRNA_methyltr_H"/>
    <property type="match status" value="1"/>
</dbReference>
<dbReference type="EMBL" id="MHNI01000012">
    <property type="protein sequence ID" value="OGZ42979.1"/>
    <property type="molecule type" value="Genomic_DNA"/>
</dbReference>
<dbReference type="PANTHER" id="PTHR11265:SF0">
    <property type="entry name" value="12S RRNA N4-METHYLCYTIDINE METHYLTRANSFERASE"/>
    <property type="match status" value="1"/>
</dbReference>
<feature type="binding site" evidence="6">
    <location>
        <position position="61"/>
    </location>
    <ligand>
        <name>S-adenosyl-L-methionine</name>
        <dbReference type="ChEBI" id="CHEBI:59789"/>
    </ligand>
</feature>
<dbReference type="AlphaFoldDB" id="A0A1G2FY45"/>
<dbReference type="PIRSF" id="PIRSF004486">
    <property type="entry name" value="MraW"/>
    <property type="match status" value="1"/>
</dbReference>
<dbReference type="SUPFAM" id="SSF81799">
    <property type="entry name" value="Putative methyltransferase TM0872, insert domain"/>
    <property type="match status" value="1"/>
</dbReference>
<evidence type="ECO:0000313" key="7">
    <source>
        <dbReference type="EMBL" id="OGZ42979.1"/>
    </source>
</evidence>
<comment type="subcellular location">
    <subcellularLocation>
        <location evidence="6">Cytoplasm</location>
    </subcellularLocation>
</comment>
<keyword evidence="3 6" id="KW-0489">Methyltransferase</keyword>
<evidence type="ECO:0000313" key="8">
    <source>
        <dbReference type="Proteomes" id="UP000176700"/>
    </source>
</evidence>
<dbReference type="Pfam" id="PF01795">
    <property type="entry name" value="Methyltransf_5"/>
    <property type="match status" value="1"/>
</dbReference>
<evidence type="ECO:0000256" key="4">
    <source>
        <dbReference type="ARBA" id="ARBA00022679"/>
    </source>
</evidence>
<evidence type="ECO:0000256" key="3">
    <source>
        <dbReference type="ARBA" id="ARBA00022603"/>
    </source>
</evidence>
<dbReference type="EC" id="2.1.1.199" evidence="6"/>
<proteinExistence type="inferred from homology"/>
<dbReference type="Proteomes" id="UP000176700">
    <property type="component" value="Unassembled WGS sequence"/>
</dbReference>
<feature type="binding site" evidence="6">
    <location>
        <position position="111"/>
    </location>
    <ligand>
        <name>S-adenosyl-L-methionine</name>
        <dbReference type="ChEBI" id="CHEBI:59789"/>
    </ligand>
</feature>
<dbReference type="GO" id="GO:0005737">
    <property type="term" value="C:cytoplasm"/>
    <property type="evidence" value="ECO:0007669"/>
    <property type="project" value="UniProtKB-SubCell"/>
</dbReference>
<comment type="catalytic activity">
    <reaction evidence="6">
        <text>cytidine(1402) in 16S rRNA + S-adenosyl-L-methionine = N(4)-methylcytidine(1402) in 16S rRNA + S-adenosyl-L-homocysteine + H(+)</text>
        <dbReference type="Rhea" id="RHEA:42928"/>
        <dbReference type="Rhea" id="RHEA-COMP:10286"/>
        <dbReference type="Rhea" id="RHEA-COMP:10287"/>
        <dbReference type="ChEBI" id="CHEBI:15378"/>
        <dbReference type="ChEBI" id="CHEBI:57856"/>
        <dbReference type="ChEBI" id="CHEBI:59789"/>
        <dbReference type="ChEBI" id="CHEBI:74506"/>
        <dbReference type="ChEBI" id="CHEBI:82748"/>
        <dbReference type="EC" id="2.1.1.199"/>
    </reaction>
</comment>
<feature type="binding site" evidence="6">
    <location>
        <position position="104"/>
    </location>
    <ligand>
        <name>S-adenosyl-L-methionine</name>
        <dbReference type="ChEBI" id="CHEBI:59789"/>
    </ligand>
</feature>
<feature type="binding site" evidence="6">
    <location>
        <begin position="41"/>
        <end position="43"/>
    </location>
    <ligand>
        <name>S-adenosyl-L-methionine</name>
        <dbReference type="ChEBI" id="CHEBI:59789"/>
    </ligand>
</feature>
<comment type="similarity">
    <text evidence="1 6">Belongs to the methyltransferase superfamily. RsmH family.</text>
</comment>
<gene>
    <name evidence="6" type="primary">rsmH</name>
    <name evidence="7" type="ORF">A2W41_02605</name>
</gene>
<comment type="function">
    <text evidence="6">Specifically methylates the N4 position of cytidine in position 1402 (C1402) of 16S rRNA.</text>
</comment>
<dbReference type="GO" id="GO:0071424">
    <property type="term" value="F:rRNA (cytosine-N4-)-methyltransferase activity"/>
    <property type="evidence" value="ECO:0007669"/>
    <property type="project" value="UniProtKB-UniRule"/>
</dbReference>
<dbReference type="PANTHER" id="PTHR11265">
    <property type="entry name" value="S-ADENOSYL-METHYLTRANSFERASE MRAW"/>
    <property type="match status" value="1"/>
</dbReference>
<protein>
    <recommendedName>
        <fullName evidence="6">Ribosomal RNA small subunit methyltransferase H</fullName>
        <ecNumber evidence="6">2.1.1.199</ecNumber>
    </recommendedName>
    <alternativeName>
        <fullName evidence="6">16S rRNA m(4)C1402 methyltransferase</fullName>
    </alternativeName>
    <alternativeName>
        <fullName evidence="6">rRNA (cytosine-N(4)-)-methyltransferase RsmH</fullName>
    </alternativeName>
</protein>
<dbReference type="InterPro" id="IPR023397">
    <property type="entry name" value="SAM-dep_MeTrfase_MraW_recog"/>
</dbReference>
<dbReference type="NCBIfam" id="TIGR00006">
    <property type="entry name" value="16S rRNA (cytosine(1402)-N(4))-methyltransferase RsmH"/>
    <property type="match status" value="1"/>
</dbReference>
<reference evidence="7 8" key="1">
    <citation type="journal article" date="2016" name="Nat. Commun.">
        <title>Thousands of microbial genomes shed light on interconnected biogeochemical processes in an aquifer system.</title>
        <authorList>
            <person name="Anantharaman K."/>
            <person name="Brown C.T."/>
            <person name="Hug L.A."/>
            <person name="Sharon I."/>
            <person name="Castelle C.J."/>
            <person name="Probst A.J."/>
            <person name="Thomas B.C."/>
            <person name="Singh A."/>
            <person name="Wilkins M.J."/>
            <person name="Karaoz U."/>
            <person name="Brodie E.L."/>
            <person name="Williams K.H."/>
            <person name="Hubbard S.S."/>
            <person name="Banfield J.F."/>
        </authorList>
    </citation>
    <scope>NUCLEOTIDE SEQUENCE [LARGE SCALE GENOMIC DNA]</scope>
</reference>
<accession>A0A1G2FY45</accession>
<keyword evidence="2 6" id="KW-0698">rRNA processing</keyword>
<evidence type="ECO:0000256" key="5">
    <source>
        <dbReference type="ARBA" id="ARBA00022691"/>
    </source>
</evidence>
<feature type="binding site" evidence="6">
    <location>
        <position position="83"/>
    </location>
    <ligand>
        <name>S-adenosyl-L-methionine</name>
        <dbReference type="ChEBI" id="CHEBI:59789"/>
    </ligand>
</feature>
<evidence type="ECO:0000256" key="1">
    <source>
        <dbReference type="ARBA" id="ARBA00010396"/>
    </source>
</evidence>
<evidence type="ECO:0000256" key="2">
    <source>
        <dbReference type="ARBA" id="ARBA00022552"/>
    </source>
</evidence>
<dbReference type="Gene3D" id="1.10.150.170">
    <property type="entry name" value="Putative methyltransferase TM0872, insert domain"/>
    <property type="match status" value="1"/>
</dbReference>
<organism evidence="7 8">
    <name type="scientific">Candidatus Ryanbacteria bacterium RIFCSPHIGHO2_01_45_13</name>
    <dbReference type="NCBI Taxonomy" id="1802112"/>
    <lineage>
        <taxon>Bacteria</taxon>
        <taxon>Candidatus Ryaniibacteriota</taxon>
    </lineage>
</organism>
<dbReference type="InterPro" id="IPR029063">
    <property type="entry name" value="SAM-dependent_MTases_sf"/>
</dbReference>
<keyword evidence="6" id="KW-0963">Cytoplasm</keyword>
<dbReference type="SUPFAM" id="SSF53335">
    <property type="entry name" value="S-adenosyl-L-methionine-dependent methyltransferases"/>
    <property type="match status" value="1"/>
</dbReference>